<gene>
    <name evidence="1" type="ORF">DSO57_1005587</name>
</gene>
<evidence type="ECO:0000313" key="1">
    <source>
        <dbReference type="EMBL" id="KAJ9090132.1"/>
    </source>
</evidence>
<proteinExistence type="predicted"/>
<accession>A0ACC2UTN8</accession>
<evidence type="ECO:0000313" key="2">
    <source>
        <dbReference type="Proteomes" id="UP001165960"/>
    </source>
</evidence>
<dbReference type="EMBL" id="QTSX02000015">
    <property type="protein sequence ID" value="KAJ9090132.1"/>
    <property type="molecule type" value="Genomic_DNA"/>
</dbReference>
<protein>
    <submittedName>
        <fullName evidence="1">Uncharacterized protein</fullName>
    </submittedName>
</protein>
<reference evidence="1" key="1">
    <citation type="submission" date="2022-04" db="EMBL/GenBank/DDBJ databases">
        <title>Genome of the entomopathogenic fungus Entomophthora muscae.</title>
        <authorList>
            <person name="Elya C."/>
            <person name="Lovett B.R."/>
            <person name="Lee E."/>
            <person name="Macias A.M."/>
            <person name="Hajek A.E."/>
            <person name="De Bivort B.L."/>
            <person name="Kasson M.T."/>
            <person name="De Fine Licht H.H."/>
            <person name="Stajich J.E."/>
        </authorList>
    </citation>
    <scope>NUCLEOTIDE SEQUENCE</scope>
    <source>
        <strain evidence="1">Berkeley</strain>
    </source>
</reference>
<name>A0ACC2UTN8_9FUNG</name>
<keyword evidence="2" id="KW-1185">Reference proteome</keyword>
<organism evidence="1 2">
    <name type="scientific">Entomophthora muscae</name>
    <dbReference type="NCBI Taxonomy" id="34485"/>
    <lineage>
        <taxon>Eukaryota</taxon>
        <taxon>Fungi</taxon>
        <taxon>Fungi incertae sedis</taxon>
        <taxon>Zoopagomycota</taxon>
        <taxon>Entomophthoromycotina</taxon>
        <taxon>Entomophthoromycetes</taxon>
        <taxon>Entomophthorales</taxon>
        <taxon>Entomophthoraceae</taxon>
        <taxon>Entomophthora</taxon>
    </lineage>
</organism>
<dbReference type="Proteomes" id="UP001165960">
    <property type="component" value="Unassembled WGS sequence"/>
</dbReference>
<sequence>MSLLLFAVGLQLVVIAGLFMYNLFVLLHKMPLCMQGRMLNEPIHANTRGCFYSHTPLELVSNTSWAGTPRNFRDFHLNSTLKKSNFIHLKESVHGAGMNFSQTYYIFNGCKKIKSVDCPQLNHCFYTMSWTNRGWHVETYRFPLHAPRLPQYVAHRVKKDKYFVDFYHKLVAGPYRGHLCFNQLKWGANFKAVTPKSQQASKKIYTNTFLLPSNIPDGVVGLI</sequence>
<comment type="caution">
    <text evidence="1">The sequence shown here is derived from an EMBL/GenBank/DDBJ whole genome shotgun (WGS) entry which is preliminary data.</text>
</comment>